<keyword evidence="1" id="KW-0812">Transmembrane</keyword>
<reference evidence="2 3" key="1">
    <citation type="submission" date="2020-08" db="EMBL/GenBank/DDBJ databases">
        <title>Genomic Encyclopedia of Type Strains, Phase IV (KMG-IV): sequencing the most valuable type-strain genomes for metagenomic binning, comparative biology and taxonomic classification.</title>
        <authorList>
            <person name="Goeker M."/>
        </authorList>
    </citation>
    <scope>NUCLEOTIDE SEQUENCE [LARGE SCALE GENOMIC DNA]</scope>
    <source>
        <strain evidence="2 3">DSM 25799</strain>
    </source>
</reference>
<dbReference type="EMBL" id="JACHHK010000003">
    <property type="protein sequence ID" value="MBB5183092.1"/>
    <property type="molecule type" value="Genomic_DNA"/>
</dbReference>
<feature type="transmembrane region" description="Helical" evidence="1">
    <location>
        <begin position="7"/>
        <end position="29"/>
    </location>
</feature>
<accession>A0A7W8CZC2</accession>
<evidence type="ECO:0000313" key="2">
    <source>
        <dbReference type="EMBL" id="MBB5183092.1"/>
    </source>
</evidence>
<evidence type="ECO:0000256" key="1">
    <source>
        <dbReference type="SAM" id="Phobius"/>
    </source>
</evidence>
<organism evidence="2 3">
    <name type="scientific">Catenisphaera adipataccumulans</name>
    <dbReference type="NCBI Taxonomy" id="700500"/>
    <lineage>
        <taxon>Bacteria</taxon>
        <taxon>Bacillati</taxon>
        <taxon>Bacillota</taxon>
        <taxon>Erysipelotrichia</taxon>
        <taxon>Erysipelotrichales</taxon>
        <taxon>Erysipelotrichaceae</taxon>
        <taxon>Catenisphaera</taxon>
    </lineage>
</organism>
<feature type="transmembrane region" description="Helical" evidence="1">
    <location>
        <begin position="141"/>
        <end position="159"/>
    </location>
</feature>
<dbReference type="RefSeq" id="WP_183328361.1">
    <property type="nucleotide sequence ID" value="NZ_JACHHK010000003.1"/>
</dbReference>
<protein>
    <submittedName>
        <fullName evidence="2">Uncharacterized protein</fullName>
    </submittedName>
</protein>
<comment type="caution">
    <text evidence="2">The sequence shown here is derived from an EMBL/GenBank/DDBJ whole genome shotgun (WGS) entry which is preliminary data.</text>
</comment>
<evidence type="ECO:0000313" key="3">
    <source>
        <dbReference type="Proteomes" id="UP000539953"/>
    </source>
</evidence>
<feature type="transmembrane region" description="Helical" evidence="1">
    <location>
        <begin position="75"/>
        <end position="95"/>
    </location>
</feature>
<proteinExistence type="predicted"/>
<feature type="transmembrane region" description="Helical" evidence="1">
    <location>
        <begin position="101"/>
        <end position="121"/>
    </location>
</feature>
<feature type="transmembrane region" description="Helical" evidence="1">
    <location>
        <begin position="232"/>
        <end position="251"/>
    </location>
</feature>
<sequence>MIKIVQGYLILTCLAIIGAIALMVTTQTWVRNIVFIYWALFAVVTVIEVAHKFTYRFLNERKAIAGLRYRQNRRVLYAVLRVFGEPILAILFLYIGLHHHYIWVAAIGCEYTAMCICRLALLRLRRGSHDRQRAAAIRIGWNLLILALAMYGVILYSAFQLRAYLYYQAMIMAVFVFTLIQLFDLWLRSQMRPLRRDWLHQTMNTVDLYELCASFFFVITGIVDALGIDAAAAMPIDIIAATVIMMLMVVLMRQMIRRGQMDIDRQVEAERKQADDS</sequence>
<keyword evidence="1" id="KW-1133">Transmembrane helix</keyword>
<feature type="transmembrane region" description="Helical" evidence="1">
    <location>
        <begin position="208"/>
        <end position="226"/>
    </location>
</feature>
<keyword evidence="3" id="KW-1185">Reference proteome</keyword>
<dbReference type="Proteomes" id="UP000539953">
    <property type="component" value="Unassembled WGS sequence"/>
</dbReference>
<feature type="transmembrane region" description="Helical" evidence="1">
    <location>
        <begin position="165"/>
        <end position="187"/>
    </location>
</feature>
<dbReference type="AlphaFoldDB" id="A0A7W8CZC2"/>
<gene>
    <name evidence="2" type="ORF">HNQ47_001112</name>
</gene>
<feature type="transmembrane region" description="Helical" evidence="1">
    <location>
        <begin position="35"/>
        <end position="54"/>
    </location>
</feature>
<name>A0A7W8CZC2_9FIRM</name>
<keyword evidence="1" id="KW-0472">Membrane</keyword>